<evidence type="ECO:0000256" key="4">
    <source>
        <dbReference type="ARBA" id="ARBA00022490"/>
    </source>
</evidence>
<dbReference type="PANTHER" id="PTHR13142">
    <property type="entry name" value="INNER CENTROMERE PROTEIN"/>
    <property type="match status" value="1"/>
</dbReference>
<gene>
    <name evidence="10" type="ORF">B0I36DRAFT_254091</name>
</gene>
<comment type="subcellular location">
    <subcellularLocation>
        <location evidence="2">Cytoplasm</location>
        <location evidence="2">Cytoskeleton</location>
        <location evidence="2">Spindle</location>
    </subcellularLocation>
    <subcellularLocation>
        <location evidence="1">Nucleus</location>
    </subcellularLocation>
</comment>
<name>A0A9P8XV14_9PEZI</name>
<evidence type="ECO:0000256" key="6">
    <source>
        <dbReference type="ARBA" id="ARBA00023212"/>
    </source>
</evidence>
<sequence length="92" mass="10350">ETIDLLEIYTEDEDSKYGDVSDGSMAFWADPSPLRKGLIHQEGMNPFLVFGPPVPLDMEQVFGKSKSQLPNFHRRTSSADWTSADRLTDGEM</sequence>
<feature type="domain" description="Inner centromere protein ARK-binding" evidence="9">
    <location>
        <begin position="7"/>
        <end position="62"/>
    </location>
</feature>
<feature type="non-terminal residue" evidence="10">
    <location>
        <position position="1"/>
    </location>
</feature>
<comment type="similarity">
    <text evidence="3">Belongs to the INCENP family.</text>
</comment>
<dbReference type="GO" id="GO:0007059">
    <property type="term" value="P:chromosome segregation"/>
    <property type="evidence" value="ECO:0007669"/>
    <property type="project" value="UniProtKB-KW"/>
</dbReference>
<dbReference type="Pfam" id="PF03941">
    <property type="entry name" value="INCENP_ARK-bind"/>
    <property type="match status" value="1"/>
</dbReference>
<dbReference type="Proteomes" id="UP000756346">
    <property type="component" value="Unassembled WGS sequence"/>
</dbReference>
<reference evidence="10" key="1">
    <citation type="journal article" date="2021" name="Nat. Commun.">
        <title>Genetic determinants of endophytism in the Arabidopsis root mycobiome.</title>
        <authorList>
            <person name="Mesny F."/>
            <person name="Miyauchi S."/>
            <person name="Thiergart T."/>
            <person name="Pickel B."/>
            <person name="Atanasova L."/>
            <person name="Karlsson M."/>
            <person name="Huettel B."/>
            <person name="Barry K.W."/>
            <person name="Haridas S."/>
            <person name="Chen C."/>
            <person name="Bauer D."/>
            <person name="Andreopoulos W."/>
            <person name="Pangilinan J."/>
            <person name="LaButti K."/>
            <person name="Riley R."/>
            <person name="Lipzen A."/>
            <person name="Clum A."/>
            <person name="Drula E."/>
            <person name="Henrissat B."/>
            <person name="Kohler A."/>
            <person name="Grigoriev I.V."/>
            <person name="Martin F.M."/>
            <person name="Hacquard S."/>
        </authorList>
    </citation>
    <scope>NUCLEOTIDE SEQUENCE</scope>
    <source>
        <strain evidence="10">MPI-CAGE-CH-0230</strain>
    </source>
</reference>
<evidence type="ECO:0000256" key="1">
    <source>
        <dbReference type="ARBA" id="ARBA00004123"/>
    </source>
</evidence>
<keyword evidence="5" id="KW-0159">Chromosome partition</keyword>
<accession>A0A9P8XV14</accession>
<dbReference type="AlphaFoldDB" id="A0A9P8XV14"/>
<evidence type="ECO:0000256" key="7">
    <source>
        <dbReference type="ARBA" id="ARBA00023242"/>
    </source>
</evidence>
<feature type="region of interest" description="Disordered" evidence="8">
    <location>
        <begin position="67"/>
        <end position="92"/>
    </location>
</feature>
<dbReference type="PANTHER" id="PTHR13142:SF1">
    <property type="entry name" value="INNER CENTROMERE PROTEIN"/>
    <property type="match status" value="1"/>
</dbReference>
<evidence type="ECO:0000259" key="9">
    <source>
        <dbReference type="Pfam" id="PF03941"/>
    </source>
</evidence>
<dbReference type="OrthoDB" id="6123at2759"/>
<evidence type="ECO:0000256" key="5">
    <source>
        <dbReference type="ARBA" id="ARBA00022829"/>
    </source>
</evidence>
<dbReference type="RefSeq" id="XP_046005791.1">
    <property type="nucleotide sequence ID" value="XM_046150799.1"/>
</dbReference>
<keyword evidence="11" id="KW-1185">Reference proteome</keyword>
<dbReference type="GO" id="GO:0005819">
    <property type="term" value="C:spindle"/>
    <property type="evidence" value="ECO:0007669"/>
    <property type="project" value="UniProtKB-SubCell"/>
</dbReference>
<dbReference type="GO" id="GO:0005634">
    <property type="term" value="C:nucleus"/>
    <property type="evidence" value="ECO:0007669"/>
    <property type="project" value="UniProtKB-SubCell"/>
</dbReference>
<dbReference type="EMBL" id="JAGTJQ010000012">
    <property type="protein sequence ID" value="KAH7016167.1"/>
    <property type="molecule type" value="Genomic_DNA"/>
</dbReference>
<dbReference type="InterPro" id="IPR005635">
    <property type="entry name" value="Inner_centromere_prot_ARK-bd"/>
</dbReference>
<keyword evidence="6" id="KW-0206">Cytoskeleton</keyword>
<evidence type="ECO:0000256" key="8">
    <source>
        <dbReference type="SAM" id="MobiDB-lite"/>
    </source>
</evidence>
<comment type="caution">
    <text evidence="10">The sequence shown here is derived from an EMBL/GenBank/DDBJ whole genome shotgun (WGS) entry which is preliminary data.</text>
</comment>
<evidence type="ECO:0000313" key="10">
    <source>
        <dbReference type="EMBL" id="KAH7016167.1"/>
    </source>
</evidence>
<evidence type="ECO:0000313" key="11">
    <source>
        <dbReference type="Proteomes" id="UP000756346"/>
    </source>
</evidence>
<evidence type="ECO:0000256" key="3">
    <source>
        <dbReference type="ARBA" id="ARBA00010042"/>
    </source>
</evidence>
<organism evidence="10 11">
    <name type="scientific">Microdochium trichocladiopsis</name>
    <dbReference type="NCBI Taxonomy" id="1682393"/>
    <lineage>
        <taxon>Eukaryota</taxon>
        <taxon>Fungi</taxon>
        <taxon>Dikarya</taxon>
        <taxon>Ascomycota</taxon>
        <taxon>Pezizomycotina</taxon>
        <taxon>Sordariomycetes</taxon>
        <taxon>Xylariomycetidae</taxon>
        <taxon>Xylariales</taxon>
        <taxon>Microdochiaceae</taxon>
        <taxon>Microdochium</taxon>
    </lineage>
</organism>
<keyword evidence="7" id="KW-0539">Nucleus</keyword>
<protein>
    <recommendedName>
        <fullName evidence="9">Inner centromere protein ARK-binding domain-containing protein</fullName>
    </recommendedName>
</protein>
<keyword evidence="4" id="KW-0963">Cytoplasm</keyword>
<proteinExistence type="inferred from homology"/>
<evidence type="ECO:0000256" key="2">
    <source>
        <dbReference type="ARBA" id="ARBA00004186"/>
    </source>
</evidence>
<dbReference type="GeneID" id="70180345"/>